<proteinExistence type="inferred from homology"/>
<gene>
    <name evidence="11" type="ordered locus">Mmcs_1123</name>
</gene>
<dbReference type="PANTHER" id="PTHR40765:SF2">
    <property type="entry name" value="ESX-2 SECRETION SYSTEM ATPASE ECCB2"/>
    <property type="match status" value="1"/>
</dbReference>
<evidence type="ECO:0000256" key="8">
    <source>
        <dbReference type="ARBA" id="ARBA00022989"/>
    </source>
</evidence>
<dbReference type="NCBIfam" id="TIGR03919">
    <property type="entry name" value="T7SS_EccB"/>
    <property type="match status" value="1"/>
</dbReference>
<dbReference type="Gene3D" id="3.30.2390.20">
    <property type="entry name" value="Type VII secretion system EccB, repeat 1 domain"/>
    <property type="match status" value="1"/>
</dbReference>
<evidence type="ECO:0000256" key="5">
    <source>
        <dbReference type="ARBA" id="ARBA00022741"/>
    </source>
</evidence>
<dbReference type="Gene3D" id="2.40.50.910">
    <property type="entry name" value="Type VII secretion system EccB, repeat 3 domain"/>
    <property type="match status" value="1"/>
</dbReference>
<dbReference type="GO" id="GO:0005576">
    <property type="term" value="C:extracellular region"/>
    <property type="evidence" value="ECO:0007669"/>
    <property type="project" value="TreeGrafter"/>
</dbReference>
<dbReference type="GO" id="GO:0016787">
    <property type="term" value="F:hydrolase activity"/>
    <property type="evidence" value="ECO:0007669"/>
    <property type="project" value="UniProtKB-KW"/>
</dbReference>
<evidence type="ECO:0000256" key="9">
    <source>
        <dbReference type="ARBA" id="ARBA00023136"/>
    </source>
</evidence>
<dbReference type="InterPro" id="IPR044857">
    <property type="entry name" value="T7SS_EccB_R1"/>
</dbReference>
<protein>
    <recommendedName>
        <fullName evidence="12">Type VII secretion protein EccB</fullName>
    </recommendedName>
</protein>
<reference evidence="11" key="1">
    <citation type="submission" date="2006-06" db="EMBL/GenBank/DDBJ databases">
        <title>Complete sequence of chromosome of Mycobacterium sp. MCS.</title>
        <authorList>
            <consortium name="US DOE Joint Genome Institute"/>
            <person name="Copeland A."/>
            <person name="Lucas S."/>
            <person name="Lapidus A."/>
            <person name="Barry K."/>
            <person name="Detter J.C."/>
            <person name="Glavina del Rio T."/>
            <person name="Hammon N."/>
            <person name="Israni S."/>
            <person name="Dalin E."/>
            <person name="Tice H."/>
            <person name="Pitluck S."/>
            <person name="Martinez M."/>
            <person name="Schmutz J."/>
            <person name="Larimer F."/>
            <person name="Land M."/>
            <person name="Hauser L."/>
            <person name="Kyrpides N."/>
            <person name="Kim E."/>
            <person name="Miller C.D."/>
            <person name="Hughes J.E."/>
            <person name="Anderson A.J."/>
            <person name="Sims R.C."/>
            <person name="Richardson P."/>
        </authorList>
    </citation>
    <scope>NUCLEOTIDE SEQUENCE [LARGE SCALE GENOMIC DNA]</scope>
    <source>
        <strain evidence="11">MCS</strain>
    </source>
</reference>
<keyword evidence="4 10" id="KW-0812">Transmembrane</keyword>
<comment type="subcellular location">
    <subcellularLocation>
        <location evidence="1">Cell membrane</location>
        <topology evidence="1">Single-pass membrane protein</topology>
    </subcellularLocation>
</comment>
<keyword evidence="6" id="KW-0378">Hydrolase</keyword>
<evidence type="ECO:0000256" key="7">
    <source>
        <dbReference type="ARBA" id="ARBA00022840"/>
    </source>
</evidence>
<evidence type="ECO:0000256" key="6">
    <source>
        <dbReference type="ARBA" id="ARBA00022801"/>
    </source>
</evidence>
<organism evidence="11">
    <name type="scientific">Mycobacterium sp. (strain MCS)</name>
    <dbReference type="NCBI Taxonomy" id="164756"/>
    <lineage>
        <taxon>Bacteria</taxon>
        <taxon>Bacillati</taxon>
        <taxon>Actinomycetota</taxon>
        <taxon>Actinomycetes</taxon>
        <taxon>Mycobacteriales</taxon>
        <taxon>Mycobacteriaceae</taxon>
        <taxon>Mycobacterium</taxon>
    </lineage>
</organism>
<keyword evidence="3" id="KW-1003">Cell membrane</keyword>
<evidence type="ECO:0000256" key="4">
    <source>
        <dbReference type="ARBA" id="ARBA00022692"/>
    </source>
</evidence>
<keyword evidence="8 10" id="KW-1133">Transmembrane helix</keyword>
<dbReference type="InterPro" id="IPR007795">
    <property type="entry name" value="T7SS_EccB"/>
</dbReference>
<evidence type="ECO:0000256" key="3">
    <source>
        <dbReference type="ARBA" id="ARBA00022475"/>
    </source>
</evidence>
<dbReference type="PANTHER" id="PTHR40765">
    <property type="entry name" value="ESX-2 SECRETION SYSTEM ATPASE ECCB2"/>
    <property type="match status" value="1"/>
</dbReference>
<evidence type="ECO:0008006" key="12">
    <source>
        <dbReference type="Google" id="ProtNLM"/>
    </source>
</evidence>
<name>A0A5Q5BG82_MYCSS</name>
<dbReference type="Pfam" id="PF05108">
    <property type="entry name" value="T7SS_ESX1_EccB"/>
    <property type="match status" value="1"/>
</dbReference>
<accession>A0A5Q5BG82</accession>
<keyword evidence="9 10" id="KW-0472">Membrane</keyword>
<evidence type="ECO:0000256" key="10">
    <source>
        <dbReference type="SAM" id="Phobius"/>
    </source>
</evidence>
<keyword evidence="5" id="KW-0547">Nucleotide-binding</keyword>
<sequence>MPEHRHGGRKIGVREVRGARLRSPSGVDMGRPTTGLHVSGYRFLMRRMEHALVRADVRMLDDPLRGQSIALVAGAVLAAIAVAGCAILAVLRPQGGLGDAPIVMEAQSGALYVRIADTLHPVPNLASARLVVGNAAEPRTVSARALAEARRGPQVGIAGAPAVIGPVLPPQEAGWTVCDRAESTSVAVGPQPPGVLAGDRAVLVTARSEGPAVTYLLHAGRRSAVDLRDTAVVRALRLDGVTPRPVSRALLDALPENPPITAPAVPRAGGRGAVAGHPVGEVVRLPRADTAEYYVVLADGVQRIGEVTADLIRFTVRQRSQDIPAVAPDAVAAAGAVAPLPTATHPDRVTITEPTVLCAHWAMNGPDVTTTLVDTAPAAAVVELAQADGAGPNVDGVSLPPGRSVYTRPVGVTGGGGGAQPRYLVTDLGVLFGVPDDDTARTLGVGSSPVPAPWPVLARLPRGPELSRAAASVTRDAVGVAAPVR</sequence>
<dbReference type="EMBL" id="CP000384">
    <property type="protein sequence ID" value="ABG07236.1"/>
    <property type="molecule type" value="Genomic_DNA"/>
</dbReference>
<dbReference type="GO" id="GO:0005524">
    <property type="term" value="F:ATP binding"/>
    <property type="evidence" value="ECO:0007669"/>
    <property type="project" value="UniProtKB-KW"/>
</dbReference>
<evidence type="ECO:0000256" key="2">
    <source>
        <dbReference type="ARBA" id="ARBA00008149"/>
    </source>
</evidence>
<evidence type="ECO:0000256" key="1">
    <source>
        <dbReference type="ARBA" id="ARBA00004162"/>
    </source>
</evidence>
<dbReference type="AlphaFoldDB" id="A0A5Q5BG82"/>
<dbReference type="GO" id="GO:0005886">
    <property type="term" value="C:plasma membrane"/>
    <property type="evidence" value="ECO:0007669"/>
    <property type="project" value="UniProtKB-SubCell"/>
</dbReference>
<evidence type="ECO:0000313" key="11">
    <source>
        <dbReference type="EMBL" id="ABG07236.1"/>
    </source>
</evidence>
<keyword evidence="7" id="KW-0067">ATP-binding</keyword>
<feature type="transmembrane region" description="Helical" evidence="10">
    <location>
        <begin position="68"/>
        <end position="91"/>
    </location>
</feature>
<dbReference type="KEGG" id="mmc:Mmcs_1123"/>
<dbReference type="InterPro" id="IPR042485">
    <property type="entry name" value="T7SS_EccB_R3"/>
</dbReference>
<comment type="similarity">
    <text evidence="2">Belongs to the EccB family.</text>
</comment>